<dbReference type="CDD" id="cd07572">
    <property type="entry name" value="nit"/>
    <property type="match status" value="1"/>
</dbReference>
<evidence type="ECO:0000259" key="2">
    <source>
        <dbReference type="PROSITE" id="PS50263"/>
    </source>
</evidence>
<evidence type="ECO:0000313" key="4">
    <source>
        <dbReference type="Proteomes" id="UP001595962"/>
    </source>
</evidence>
<dbReference type="PANTHER" id="PTHR23088">
    <property type="entry name" value="NITRILASE-RELATED"/>
    <property type="match status" value="1"/>
</dbReference>
<dbReference type="GO" id="GO:0016787">
    <property type="term" value="F:hydrolase activity"/>
    <property type="evidence" value="ECO:0007669"/>
    <property type="project" value="UniProtKB-KW"/>
</dbReference>
<accession>A0ABV9JF90</accession>
<evidence type="ECO:0000256" key="1">
    <source>
        <dbReference type="ARBA" id="ARBA00022801"/>
    </source>
</evidence>
<dbReference type="PROSITE" id="PS50263">
    <property type="entry name" value="CN_HYDROLASE"/>
    <property type="match status" value="1"/>
</dbReference>
<dbReference type="Gene3D" id="3.60.110.10">
    <property type="entry name" value="Carbon-nitrogen hydrolase"/>
    <property type="match status" value="1"/>
</dbReference>
<gene>
    <name evidence="3" type="ORF">ACFO3I_00035</name>
</gene>
<dbReference type="SUPFAM" id="SSF56317">
    <property type="entry name" value="Carbon-nitrogen hydrolase"/>
    <property type="match status" value="1"/>
</dbReference>
<reference evidence="4" key="1">
    <citation type="journal article" date="2019" name="Int. J. Syst. Evol. Microbiol.">
        <title>The Global Catalogue of Microorganisms (GCM) 10K type strain sequencing project: providing services to taxonomists for standard genome sequencing and annotation.</title>
        <authorList>
            <consortium name="The Broad Institute Genomics Platform"/>
            <consortium name="The Broad Institute Genome Sequencing Center for Infectious Disease"/>
            <person name="Wu L."/>
            <person name="Ma J."/>
        </authorList>
    </citation>
    <scope>NUCLEOTIDE SEQUENCE [LARGE SCALE GENOMIC DNA]</scope>
    <source>
        <strain evidence="4">DT28</strain>
    </source>
</reference>
<feature type="domain" description="CN hydrolase" evidence="2">
    <location>
        <begin position="4"/>
        <end position="254"/>
    </location>
</feature>
<comment type="caution">
    <text evidence="3">The sequence shown here is derived from an EMBL/GenBank/DDBJ whole genome shotgun (WGS) entry which is preliminary data.</text>
</comment>
<proteinExistence type="predicted"/>
<dbReference type="InterPro" id="IPR045254">
    <property type="entry name" value="Nit1/2_C-N_Hydrolase"/>
</dbReference>
<dbReference type="Pfam" id="PF00795">
    <property type="entry name" value="CN_hydrolase"/>
    <property type="match status" value="1"/>
</dbReference>
<dbReference type="InterPro" id="IPR036526">
    <property type="entry name" value="C-N_Hydrolase_sf"/>
</dbReference>
<organism evidence="3 4">
    <name type="scientific">Rheinheimera marina</name>
    <dbReference type="NCBI Taxonomy" id="1774958"/>
    <lineage>
        <taxon>Bacteria</taxon>
        <taxon>Pseudomonadati</taxon>
        <taxon>Pseudomonadota</taxon>
        <taxon>Gammaproteobacteria</taxon>
        <taxon>Chromatiales</taxon>
        <taxon>Chromatiaceae</taxon>
        <taxon>Rheinheimera</taxon>
    </lineage>
</organism>
<protein>
    <submittedName>
        <fullName evidence="3">Carbon-nitrogen hydrolase family protein</fullName>
    </submittedName>
</protein>
<dbReference type="InterPro" id="IPR003010">
    <property type="entry name" value="C-N_Hydrolase"/>
</dbReference>
<dbReference type="Proteomes" id="UP001595962">
    <property type="component" value="Unassembled WGS sequence"/>
</dbReference>
<dbReference type="RefSeq" id="WP_377330671.1">
    <property type="nucleotide sequence ID" value="NZ_JBHSGB010000001.1"/>
</dbReference>
<keyword evidence="4" id="KW-1185">Reference proteome</keyword>
<sequence>MAEWRLSAVQLTSGPDWQQNLAKVRALMAQLPRAAQHLVALPEGVALFAGPDGLNLRLAEPLGHGPMQQGYAGLAREFGCYLLVGTLPTQSADPAKFSASSLLYSPAGELVADYQKIHLFDALVNDSSKQYQESASTAAGHKVTLAAVDQLKLGLMICYDMRFAGLAQQLAQQGMNVLAVPSAFTVVTGQAHWETLLRARAIETQSFVLAPAQAGTHANGRQTYGHSLIIDPWGHILAEGDSNSEMVLTVLVDLEQCRQLAEKMPVRQHNRFNSELMK</sequence>
<dbReference type="PANTHER" id="PTHR23088:SF27">
    <property type="entry name" value="DEAMINATED GLUTATHIONE AMIDASE"/>
    <property type="match status" value="1"/>
</dbReference>
<dbReference type="EMBL" id="JBHSGB010000001">
    <property type="protein sequence ID" value="MFC4653400.1"/>
    <property type="molecule type" value="Genomic_DNA"/>
</dbReference>
<keyword evidence="1 3" id="KW-0378">Hydrolase</keyword>
<evidence type="ECO:0000313" key="3">
    <source>
        <dbReference type="EMBL" id="MFC4653400.1"/>
    </source>
</evidence>
<name>A0ABV9JF90_9GAMM</name>